<dbReference type="CDD" id="cd16461">
    <property type="entry name" value="RING-H2_EL5-like"/>
    <property type="match status" value="1"/>
</dbReference>
<comment type="subcellular location">
    <subcellularLocation>
        <location evidence="2">Membrane</location>
        <topology evidence="2">Single-pass membrane protein</topology>
    </subcellularLocation>
</comment>
<dbReference type="GO" id="GO:0008270">
    <property type="term" value="F:zinc ion binding"/>
    <property type="evidence" value="ECO:0007669"/>
    <property type="project" value="UniProtKB-KW"/>
</dbReference>
<evidence type="ECO:0000256" key="15">
    <source>
        <dbReference type="SAM" id="MobiDB-lite"/>
    </source>
</evidence>
<dbReference type="AlphaFoldDB" id="A0AAV1CLA3"/>
<comment type="catalytic activity">
    <reaction evidence="1">
        <text>S-ubiquitinyl-[E2 ubiquitin-conjugating enzyme]-L-cysteine + [acceptor protein]-L-lysine = [E2 ubiquitin-conjugating enzyme]-L-cysteine + N(6)-ubiquitinyl-[acceptor protein]-L-lysine.</text>
        <dbReference type="EC" id="2.3.2.27"/>
    </reaction>
</comment>
<evidence type="ECO:0000313" key="18">
    <source>
        <dbReference type="EMBL" id="CAI9095337.1"/>
    </source>
</evidence>
<dbReference type="InterPro" id="IPR044600">
    <property type="entry name" value="ATL1/ATL16-like"/>
</dbReference>
<dbReference type="EMBL" id="OX459119">
    <property type="protein sequence ID" value="CAI9095337.1"/>
    <property type="molecule type" value="Genomic_DNA"/>
</dbReference>
<keyword evidence="12 16" id="KW-0472">Membrane</keyword>
<feature type="domain" description="RING-type" evidence="17">
    <location>
        <begin position="149"/>
        <end position="191"/>
    </location>
</feature>
<keyword evidence="19" id="KW-1185">Reference proteome</keyword>
<dbReference type="FunFam" id="3.30.40.10:FF:000187">
    <property type="entry name" value="E3 ubiquitin-protein ligase ATL6"/>
    <property type="match status" value="1"/>
</dbReference>
<comment type="pathway">
    <text evidence="3">Protein modification; protein ubiquitination.</text>
</comment>
<evidence type="ECO:0000256" key="5">
    <source>
        <dbReference type="ARBA" id="ARBA00022679"/>
    </source>
</evidence>
<dbReference type="PANTHER" id="PTHR46913">
    <property type="entry name" value="RING-H2 FINGER PROTEIN ATL16"/>
    <property type="match status" value="1"/>
</dbReference>
<comment type="similarity">
    <text evidence="13">Belongs to the RING-type zinc finger family. ATL subfamily.</text>
</comment>
<gene>
    <name evidence="18" type="ORF">OLC1_LOCUS6338</name>
</gene>
<keyword evidence="8 14" id="KW-0863">Zinc-finger</keyword>
<dbReference type="InterPro" id="IPR013083">
    <property type="entry name" value="Znf_RING/FYVE/PHD"/>
</dbReference>
<dbReference type="PROSITE" id="PS50089">
    <property type="entry name" value="ZF_RING_2"/>
    <property type="match status" value="1"/>
</dbReference>
<evidence type="ECO:0000256" key="14">
    <source>
        <dbReference type="PROSITE-ProRule" id="PRU00175"/>
    </source>
</evidence>
<evidence type="ECO:0000256" key="11">
    <source>
        <dbReference type="ARBA" id="ARBA00022989"/>
    </source>
</evidence>
<dbReference type="SMART" id="SM00184">
    <property type="entry name" value="RING"/>
    <property type="match status" value="1"/>
</dbReference>
<evidence type="ECO:0000256" key="3">
    <source>
        <dbReference type="ARBA" id="ARBA00004906"/>
    </source>
</evidence>
<evidence type="ECO:0000256" key="7">
    <source>
        <dbReference type="ARBA" id="ARBA00022723"/>
    </source>
</evidence>
<evidence type="ECO:0000256" key="10">
    <source>
        <dbReference type="ARBA" id="ARBA00022833"/>
    </source>
</evidence>
<evidence type="ECO:0000259" key="17">
    <source>
        <dbReference type="PROSITE" id="PS50089"/>
    </source>
</evidence>
<evidence type="ECO:0000256" key="6">
    <source>
        <dbReference type="ARBA" id="ARBA00022692"/>
    </source>
</evidence>
<dbReference type="Proteomes" id="UP001161247">
    <property type="component" value="Chromosome 2"/>
</dbReference>
<organism evidence="18 19">
    <name type="scientific">Oldenlandia corymbosa var. corymbosa</name>
    <dbReference type="NCBI Taxonomy" id="529605"/>
    <lineage>
        <taxon>Eukaryota</taxon>
        <taxon>Viridiplantae</taxon>
        <taxon>Streptophyta</taxon>
        <taxon>Embryophyta</taxon>
        <taxon>Tracheophyta</taxon>
        <taxon>Spermatophyta</taxon>
        <taxon>Magnoliopsida</taxon>
        <taxon>eudicotyledons</taxon>
        <taxon>Gunneridae</taxon>
        <taxon>Pentapetalae</taxon>
        <taxon>asterids</taxon>
        <taxon>lamiids</taxon>
        <taxon>Gentianales</taxon>
        <taxon>Rubiaceae</taxon>
        <taxon>Rubioideae</taxon>
        <taxon>Spermacoceae</taxon>
        <taxon>Hedyotis-Oldenlandia complex</taxon>
        <taxon>Oldenlandia</taxon>
    </lineage>
</organism>
<dbReference type="Gene3D" id="3.30.40.10">
    <property type="entry name" value="Zinc/RING finger domain, C3HC4 (zinc finger)"/>
    <property type="match status" value="1"/>
</dbReference>
<dbReference type="GO" id="GO:0061630">
    <property type="term" value="F:ubiquitin protein ligase activity"/>
    <property type="evidence" value="ECO:0007669"/>
    <property type="project" value="UniProtKB-EC"/>
</dbReference>
<keyword evidence="6 16" id="KW-0812">Transmembrane</keyword>
<dbReference type="PANTHER" id="PTHR46913:SF22">
    <property type="entry name" value="RING-TYPE E3 UBIQUITIN TRANSFERASE"/>
    <property type="match status" value="1"/>
</dbReference>
<protein>
    <recommendedName>
        <fullName evidence="4">RING-type E3 ubiquitin transferase</fullName>
        <ecNumber evidence="4">2.3.2.27</ecNumber>
    </recommendedName>
</protein>
<reference evidence="18" key="1">
    <citation type="submission" date="2023-03" db="EMBL/GenBank/DDBJ databases">
        <authorList>
            <person name="Julca I."/>
        </authorList>
    </citation>
    <scope>NUCLEOTIDE SEQUENCE</scope>
</reference>
<evidence type="ECO:0000256" key="4">
    <source>
        <dbReference type="ARBA" id="ARBA00012483"/>
    </source>
</evidence>
<dbReference type="GO" id="GO:0016020">
    <property type="term" value="C:membrane"/>
    <property type="evidence" value="ECO:0007669"/>
    <property type="project" value="UniProtKB-SubCell"/>
</dbReference>
<evidence type="ECO:0000256" key="8">
    <source>
        <dbReference type="ARBA" id="ARBA00022771"/>
    </source>
</evidence>
<dbReference type="Pfam" id="PF13639">
    <property type="entry name" value="zf-RING_2"/>
    <property type="match status" value="1"/>
</dbReference>
<dbReference type="EC" id="2.3.2.27" evidence="4"/>
<keyword evidence="7" id="KW-0479">Metal-binding</keyword>
<sequence>MGSNSMVNPKPWVPYMNTKDCSQGFCSIYCPQWCYIIFPPPPSFELNDDSAGPSFSPIVIAIIGILASAFLLVSYYAIISKYCKDRTRESHFPSGESEAGNLDHSIHSPWHDLEQDGLDEALIKSIKVFKYKKGDHEVNSPTERSSTECSVCLSEFQDGESLRLLPKCSHGFHVMCIDTWLRSHSNCPLCRANIAVLNADVPPLTESSPPQNGLSSVNGNSHEIENVHSHSEADIEMGIRSEEDNVLPGSRANNDHHHHHLGNSSTGDDSRLSDLIRNDEDREEGRIRRSVSMDCISPGRLSIADMLRMDQDEEDDQTEQNKLRNEVGTSKWRLVGMNRPGNITRTLQQYISSGPIIKTSFSSERFLFSMGRRGRNLDLPP</sequence>
<dbReference type="InterPro" id="IPR001841">
    <property type="entry name" value="Znf_RING"/>
</dbReference>
<evidence type="ECO:0000313" key="19">
    <source>
        <dbReference type="Proteomes" id="UP001161247"/>
    </source>
</evidence>
<keyword evidence="5" id="KW-0808">Transferase</keyword>
<dbReference type="GO" id="GO:0016567">
    <property type="term" value="P:protein ubiquitination"/>
    <property type="evidence" value="ECO:0007669"/>
    <property type="project" value="InterPro"/>
</dbReference>
<accession>A0AAV1CLA3</accession>
<feature type="transmembrane region" description="Helical" evidence="16">
    <location>
        <begin position="55"/>
        <end position="78"/>
    </location>
</feature>
<keyword evidence="10" id="KW-0862">Zinc</keyword>
<evidence type="ECO:0000256" key="16">
    <source>
        <dbReference type="SAM" id="Phobius"/>
    </source>
</evidence>
<keyword evidence="9" id="KW-0833">Ubl conjugation pathway</keyword>
<feature type="region of interest" description="Disordered" evidence="15">
    <location>
        <begin position="245"/>
        <end position="273"/>
    </location>
</feature>
<proteinExistence type="inferred from homology"/>
<keyword evidence="11 16" id="KW-1133">Transmembrane helix</keyword>
<evidence type="ECO:0000256" key="12">
    <source>
        <dbReference type="ARBA" id="ARBA00023136"/>
    </source>
</evidence>
<dbReference type="SUPFAM" id="SSF57850">
    <property type="entry name" value="RING/U-box"/>
    <property type="match status" value="1"/>
</dbReference>
<evidence type="ECO:0000256" key="13">
    <source>
        <dbReference type="ARBA" id="ARBA00024209"/>
    </source>
</evidence>
<evidence type="ECO:0000256" key="1">
    <source>
        <dbReference type="ARBA" id="ARBA00000900"/>
    </source>
</evidence>
<evidence type="ECO:0000256" key="9">
    <source>
        <dbReference type="ARBA" id="ARBA00022786"/>
    </source>
</evidence>
<evidence type="ECO:0000256" key="2">
    <source>
        <dbReference type="ARBA" id="ARBA00004167"/>
    </source>
</evidence>
<name>A0AAV1CLA3_OLDCO</name>